<dbReference type="GO" id="GO:0016020">
    <property type="term" value="C:membrane"/>
    <property type="evidence" value="ECO:0007669"/>
    <property type="project" value="UniProtKB-SubCell"/>
</dbReference>
<feature type="transmembrane region" description="Helical" evidence="6">
    <location>
        <begin position="96"/>
        <end position="120"/>
    </location>
</feature>
<evidence type="ECO:0008006" key="9">
    <source>
        <dbReference type="Google" id="ProtNLM"/>
    </source>
</evidence>
<evidence type="ECO:0000256" key="3">
    <source>
        <dbReference type="ARBA" id="ARBA00022989"/>
    </source>
</evidence>
<reference evidence="7 8" key="1">
    <citation type="journal article" date="2018" name="Sci. Rep.">
        <title>Characterisation of pathogen-specific regions and novel effector candidates in Fusarium oxysporum f. sp. cepae.</title>
        <authorList>
            <person name="Armitage A.D."/>
            <person name="Taylor A."/>
            <person name="Sobczyk M.K."/>
            <person name="Baxter L."/>
            <person name="Greenfield B.P."/>
            <person name="Bates H.J."/>
            <person name="Wilson F."/>
            <person name="Jackson A.C."/>
            <person name="Ott S."/>
            <person name="Harrison R.J."/>
            <person name="Clarkson J.P."/>
        </authorList>
    </citation>
    <scope>NUCLEOTIDE SEQUENCE [LARGE SCALE GENOMIC DNA]</scope>
    <source>
        <strain evidence="7 8">Fo_A13</strain>
    </source>
</reference>
<comment type="caution">
    <text evidence="7">The sequence shown here is derived from an EMBL/GenBank/DDBJ whole genome shotgun (WGS) entry which is preliminary data.</text>
</comment>
<comment type="similarity">
    <text evidence="5">Belongs to the anthrone oxygenase family.</text>
</comment>
<name>A0A420N4S5_FUSOX</name>
<evidence type="ECO:0000313" key="7">
    <source>
        <dbReference type="EMBL" id="RKK75264.1"/>
    </source>
</evidence>
<keyword evidence="3 6" id="KW-1133">Transmembrane helix</keyword>
<dbReference type="PANTHER" id="PTHR35042">
    <property type="entry name" value="ANTHRONE OXYGENASE ENCC"/>
    <property type="match status" value="1"/>
</dbReference>
<accession>A0A420N4S5</accession>
<keyword evidence="4 6" id="KW-0472">Membrane</keyword>
<evidence type="ECO:0000256" key="2">
    <source>
        <dbReference type="ARBA" id="ARBA00022692"/>
    </source>
</evidence>
<sequence length="180" mass="19189">MPVIFTSFRIAQVLGLGGATWLSGNIASLSIFSAPALERSLKQDLVSPTAVARQWKHTLEGGKANPPAAAAISAALAFCAWSVRVEVPMNYLFPKAGFGLFGVASFLAFSIIPFTVFTILPINRRIVELADQPFDPKAGTNSALDKAELGSLLRRWGTLNWIRSMLLLSGSVAALMAGLV</sequence>
<dbReference type="InterPro" id="IPR013901">
    <property type="entry name" value="Anthrone_oxy"/>
</dbReference>
<evidence type="ECO:0000256" key="5">
    <source>
        <dbReference type="ARBA" id="ARBA00034313"/>
    </source>
</evidence>
<organism evidence="7 8">
    <name type="scientific">Fusarium oxysporum</name>
    <name type="common">Fusarium vascular wilt</name>
    <dbReference type="NCBI Taxonomy" id="5507"/>
    <lineage>
        <taxon>Eukaryota</taxon>
        <taxon>Fungi</taxon>
        <taxon>Dikarya</taxon>
        <taxon>Ascomycota</taxon>
        <taxon>Pezizomycotina</taxon>
        <taxon>Sordariomycetes</taxon>
        <taxon>Hypocreomycetidae</taxon>
        <taxon>Hypocreales</taxon>
        <taxon>Nectriaceae</taxon>
        <taxon>Fusarium</taxon>
        <taxon>Fusarium oxysporum species complex</taxon>
    </lineage>
</organism>
<dbReference type="Pfam" id="PF08592">
    <property type="entry name" value="Anthrone_oxy"/>
    <property type="match status" value="1"/>
</dbReference>
<evidence type="ECO:0000313" key="8">
    <source>
        <dbReference type="Proteomes" id="UP000285084"/>
    </source>
</evidence>
<evidence type="ECO:0000256" key="1">
    <source>
        <dbReference type="ARBA" id="ARBA00004141"/>
    </source>
</evidence>
<keyword evidence="2 6" id="KW-0812">Transmembrane</keyword>
<gene>
    <name evidence="7" type="ORF">BFJ69_g7854</name>
</gene>
<comment type="subcellular location">
    <subcellularLocation>
        <location evidence="1">Membrane</location>
        <topology evidence="1">Multi-pass membrane protein</topology>
    </subcellularLocation>
</comment>
<evidence type="ECO:0000256" key="4">
    <source>
        <dbReference type="ARBA" id="ARBA00023136"/>
    </source>
</evidence>
<dbReference type="PANTHER" id="PTHR35042:SF1">
    <property type="entry name" value="DUF1772-DOMAIN-CONTAINING PROTEIN"/>
    <property type="match status" value="1"/>
</dbReference>
<proteinExistence type="inferred from homology"/>
<evidence type="ECO:0000256" key="6">
    <source>
        <dbReference type="SAM" id="Phobius"/>
    </source>
</evidence>
<dbReference type="EMBL" id="MRCX01000063">
    <property type="protein sequence ID" value="RKK75264.1"/>
    <property type="molecule type" value="Genomic_DNA"/>
</dbReference>
<protein>
    <recommendedName>
        <fullName evidence="9">DUF1772-domain-containing protein</fullName>
    </recommendedName>
</protein>
<dbReference type="AlphaFoldDB" id="A0A420N4S5"/>
<dbReference type="Proteomes" id="UP000285084">
    <property type="component" value="Unassembled WGS sequence"/>
</dbReference>